<evidence type="ECO:0000313" key="16">
    <source>
        <dbReference type="EMBL" id="MBF8435769.1"/>
    </source>
</evidence>
<comment type="catalytic activity">
    <reaction evidence="12 14">
        <text>2 cob(II)yrinate a,c diamide + reduced [electron-transfer flavoprotein] + 2 ATP = 2 adenosylcob(III)yrinate a,c-diamide + 2 triphosphate + oxidized [electron-transfer flavoprotein] + 3 H(+)</text>
        <dbReference type="Rhea" id="RHEA:11528"/>
        <dbReference type="Rhea" id="RHEA-COMP:10685"/>
        <dbReference type="Rhea" id="RHEA-COMP:10686"/>
        <dbReference type="ChEBI" id="CHEBI:15378"/>
        <dbReference type="ChEBI" id="CHEBI:18036"/>
        <dbReference type="ChEBI" id="CHEBI:30616"/>
        <dbReference type="ChEBI" id="CHEBI:57692"/>
        <dbReference type="ChEBI" id="CHEBI:58307"/>
        <dbReference type="ChEBI" id="CHEBI:58503"/>
        <dbReference type="ChEBI" id="CHEBI:58537"/>
        <dbReference type="EC" id="2.5.1.17"/>
    </reaction>
</comment>
<keyword evidence="5 14" id="KW-0169">Cobalamin biosynthesis</keyword>
<evidence type="ECO:0000256" key="8">
    <source>
        <dbReference type="ARBA" id="ARBA00022840"/>
    </source>
</evidence>
<evidence type="ECO:0000256" key="6">
    <source>
        <dbReference type="ARBA" id="ARBA00022679"/>
    </source>
</evidence>
<evidence type="ECO:0000259" key="15">
    <source>
        <dbReference type="Pfam" id="PF01923"/>
    </source>
</evidence>
<evidence type="ECO:0000256" key="4">
    <source>
        <dbReference type="ARBA" id="ARBA00020963"/>
    </source>
</evidence>
<keyword evidence="7 14" id="KW-0547">Nucleotide-binding</keyword>
<keyword evidence="17" id="KW-1185">Reference proteome</keyword>
<dbReference type="EC" id="2.5.1.17" evidence="3 14"/>
<gene>
    <name evidence="16" type="ORF">I0Q91_01635</name>
</gene>
<keyword evidence="8 14" id="KW-0067">ATP-binding</keyword>
<evidence type="ECO:0000256" key="11">
    <source>
        <dbReference type="ARBA" id="ARBA00033354"/>
    </source>
</evidence>
<evidence type="ECO:0000256" key="10">
    <source>
        <dbReference type="ARBA" id="ARBA00033334"/>
    </source>
</evidence>
<dbReference type="SUPFAM" id="SSF89028">
    <property type="entry name" value="Cobalamin adenosyltransferase-like"/>
    <property type="match status" value="1"/>
</dbReference>
<dbReference type="AlphaFoldDB" id="A0A931APQ0"/>
<proteinExistence type="inferred from homology"/>
<accession>A0A931APQ0</accession>
<dbReference type="GO" id="GO:0005524">
    <property type="term" value="F:ATP binding"/>
    <property type="evidence" value="ECO:0007669"/>
    <property type="project" value="UniProtKB-UniRule"/>
</dbReference>
<evidence type="ECO:0000256" key="13">
    <source>
        <dbReference type="ARBA" id="ARBA00048692"/>
    </source>
</evidence>
<protein>
    <recommendedName>
        <fullName evidence="4 14">Corrinoid adenosyltransferase</fullName>
        <ecNumber evidence="3 14">2.5.1.17</ecNumber>
    </recommendedName>
    <alternativeName>
        <fullName evidence="9 14">Cob(II)alamin adenosyltransferase</fullName>
    </alternativeName>
    <alternativeName>
        <fullName evidence="11 14">Cob(II)yrinic acid a,c-diamide adenosyltransferase</fullName>
    </alternativeName>
    <alternativeName>
        <fullName evidence="10 14">Cobinamide/cobalamin adenosyltransferase</fullName>
    </alternativeName>
</protein>
<evidence type="ECO:0000256" key="12">
    <source>
        <dbReference type="ARBA" id="ARBA00048555"/>
    </source>
</evidence>
<dbReference type="Proteomes" id="UP000621436">
    <property type="component" value="Unassembled WGS sequence"/>
</dbReference>
<evidence type="ECO:0000256" key="7">
    <source>
        <dbReference type="ARBA" id="ARBA00022741"/>
    </source>
</evidence>
<dbReference type="Pfam" id="PF01923">
    <property type="entry name" value="Cob_adeno_trans"/>
    <property type="match status" value="1"/>
</dbReference>
<dbReference type="InterPro" id="IPR036451">
    <property type="entry name" value="CblAdoTrfase-like_sf"/>
</dbReference>
<dbReference type="PANTHER" id="PTHR12213:SF0">
    <property type="entry name" value="CORRINOID ADENOSYLTRANSFERASE MMAB"/>
    <property type="match status" value="1"/>
</dbReference>
<dbReference type="NCBIfam" id="TIGR00636">
    <property type="entry name" value="PduO_Nterm"/>
    <property type="match status" value="1"/>
</dbReference>
<name>A0A931APQ0_9FIRM</name>
<reference evidence="16" key="1">
    <citation type="submission" date="2020-11" db="EMBL/GenBank/DDBJ databases">
        <title>Halonatronomonas betainensis gen. nov., sp. nov. a novel haloalkaliphilic representative of the family Halanaerobiacae capable of betaine degradation.</title>
        <authorList>
            <person name="Boltyanskaya Y."/>
            <person name="Kevbrin V."/>
            <person name="Detkova E."/>
            <person name="Grouzdev D.S."/>
            <person name="Koziaeva V."/>
            <person name="Zhilina T."/>
        </authorList>
    </citation>
    <scope>NUCLEOTIDE SEQUENCE</scope>
    <source>
        <strain evidence="16">Z-7014</strain>
    </source>
</reference>
<dbReference type="Gene3D" id="1.20.1200.10">
    <property type="entry name" value="Cobalamin adenosyltransferase-like"/>
    <property type="match status" value="1"/>
</dbReference>
<dbReference type="InterPro" id="IPR029499">
    <property type="entry name" value="PduO-typ"/>
</dbReference>
<dbReference type="RefSeq" id="WP_270452443.1">
    <property type="nucleotide sequence ID" value="NZ_JADPIE010000001.1"/>
</dbReference>
<feature type="domain" description="Cobalamin adenosyltransferase-like" evidence="15">
    <location>
        <begin position="3"/>
        <end position="166"/>
    </location>
</feature>
<comment type="caution">
    <text evidence="16">The sequence shown here is derived from an EMBL/GenBank/DDBJ whole genome shotgun (WGS) entry which is preliminary data.</text>
</comment>
<evidence type="ECO:0000256" key="5">
    <source>
        <dbReference type="ARBA" id="ARBA00022573"/>
    </source>
</evidence>
<sequence>MEIYTKTGDKGETSLYDNTRVAKDSIRVESYGTIDELNSTLGMARTFISDEEISKYVFKIQRQLFDVAGELATTDGTTFPEKIDKPEIEELEDIIDKYLARMNEEEKSSFIIPGSNRASATLHQARTICRRAERRIVTLSRDAEIREEIQKYVNRLSDVIYTLARFLETRLEYVEFNKDE</sequence>
<organism evidence="16 17">
    <name type="scientific">Halonatronomonas betaini</name>
    <dbReference type="NCBI Taxonomy" id="2778430"/>
    <lineage>
        <taxon>Bacteria</taxon>
        <taxon>Bacillati</taxon>
        <taxon>Bacillota</taxon>
        <taxon>Clostridia</taxon>
        <taxon>Halanaerobiales</taxon>
        <taxon>Halarsenatibacteraceae</taxon>
        <taxon>Halonatronomonas</taxon>
    </lineage>
</organism>
<dbReference type="PANTHER" id="PTHR12213">
    <property type="entry name" value="CORRINOID ADENOSYLTRANSFERASE"/>
    <property type="match status" value="1"/>
</dbReference>
<comment type="pathway">
    <text evidence="1 14">Cofactor biosynthesis; adenosylcobalamin biosynthesis; adenosylcobalamin from cob(II)yrinate a,c-diamide: step 2/7.</text>
</comment>
<evidence type="ECO:0000256" key="3">
    <source>
        <dbReference type="ARBA" id="ARBA00012454"/>
    </source>
</evidence>
<dbReference type="GO" id="GO:0008817">
    <property type="term" value="F:corrinoid adenosyltransferase activity"/>
    <property type="evidence" value="ECO:0007669"/>
    <property type="project" value="UniProtKB-UniRule"/>
</dbReference>
<evidence type="ECO:0000256" key="9">
    <source>
        <dbReference type="ARBA" id="ARBA00031529"/>
    </source>
</evidence>
<evidence type="ECO:0000256" key="2">
    <source>
        <dbReference type="ARBA" id="ARBA00007487"/>
    </source>
</evidence>
<evidence type="ECO:0000313" key="17">
    <source>
        <dbReference type="Proteomes" id="UP000621436"/>
    </source>
</evidence>
<dbReference type="EMBL" id="JADPIE010000001">
    <property type="protein sequence ID" value="MBF8435769.1"/>
    <property type="molecule type" value="Genomic_DNA"/>
</dbReference>
<dbReference type="GO" id="GO:0009236">
    <property type="term" value="P:cobalamin biosynthetic process"/>
    <property type="evidence" value="ECO:0007669"/>
    <property type="project" value="UniProtKB-UniRule"/>
</dbReference>
<comment type="catalytic activity">
    <reaction evidence="13 14">
        <text>2 cob(II)alamin + reduced [electron-transfer flavoprotein] + 2 ATP = 2 adenosylcob(III)alamin + 2 triphosphate + oxidized [electron-transfer flavoprotein] + 3 H(+)</text>
        <dbReference type="Rhea" id="RHEA:28671"/>
        <dbReference type="Rhea" id="RHEA-COMP:10685"/>
        <dbReference type="Rhea" id="RHEA-COMP:10686"/>
        <dbReference type="ChEBI" id="CHEBI:15378"/>
        <dbReference type="ChEBI" id="CHEBI:16304"/>
        <dbReference type="ChEBI" id="CHEBI:18036"/>
        <dbReference type="ChEBI" id="CHEBI:18408"/>
        <dbReference type="ChEBI" id="CHEBI:30616"/>
        <dbReference type="ChEBI" id="CHEBI:57692"/>
        <dbReference type="ChEBI" id="CHEBI:58307"/>
        <dbReference type="EC" id="2.5.1.17"/>
    </reaction>
</comment>
<comment type="similarity">
    <text evidence="2 14">Belongs to the Cob(I)alamin adenosyltransferase family.</text>
</comment>
<keyword evidence="6 14" id="KW-0808">Transferase</keyword>
<evidence type="ECO:0000256" key="1">
    <source>
        <dbReference type="ARBA" id="ARBA00005121"/>
    </source>
</evidence>
<dbReference type="InterPro" id="IPR016030">
    <property type="entry name" value="CblAdoTrfase-like"/>
</dbReference>
<evidence type="ECO:0000256" key="14">
    <source>
        <dbReference type="RuleBase" id="RU366026"/>
    </source>
</evidence>